<dbReference type="Gene3D" id="1.10.3720.10">
    <property type="entry name" value="MetI-like"/>
    <property type="match status" value="1"/>
</dbReference>
<dbReference type="GO" id="GO:0055085">
    <property type="term" value="P:transmembrane transport"/>
    <property type="evidence" value="ECO:0007669"/>
    <property type="project" value="InterPro"/>
</dbReference>
<evidence type="ECO:0000256" key="5">
    <source>
        <dbReference type="ARBA" id="ARBA00022989"/>
    </source>
</evidence>
<evidence type="ECO:0000259" key="8">
    <source>
        <dbReference type="PROSITE" id="PS50928"/>
    </source>
</evidence>
<sequence length="329" mass="37464">MQAHSETRIQEMKQVSMKKKKISTFAVELKKVRKYRALVLMALPGLLYLLINNYLPMFGIVIAFKDINFAKGIFGSDWVGLKNFEYLFKTTDAYIITRNTLLYNITFILLNTGIAIALAIMLNEIRKRYLSRMYQTLILLPFLISMVIVGYLVLGFLDVENGFMNKILLPMLGLDPISWYSETKYWPWILTIVSVWKGVGNLCIIYLAAIIGIDNEYYEAATIDGANRWQQIRKIMIPLIAPVITIMTLLAIGRIFYSDFGLFYQVPLNTGVLMPVTNTIDTYVYRALINLGDIGMSSAAGLYQAFVGFILVIISNAVVRKYNKDNALF</sequence>
<evidence type="ECO:0000256" key="7">
    <source>
        <dbReference type="RuleBase" id="RU363032"/>
    </source>
</evidence>
<feature type="transmembrane region" description="Helical" evidence="7">
    <location>
        <begin position="301"/>
        <end position="319"/>
    </location>
</feature>
<keyword evidence="10" id="KW-1185">Reference proteome</keyword>
<dbReference type="PANTHER" id="PTHR30193:SF44">
    <property type="entry name" value="LACTOSE TRANSPORT SYSTEM PERMEASE PROTEIN LACF"/>
    <property type="match status" value="1"/>
</dbReference>
<organism evidence="9 10">
    <name type="scientific">Paenibacillus prosopidis</name>
    <dbReference type="NCBI Taxonomy" id="630520"/>
    <lineage>
        <taxon>Bacteria</taxon>
        <taxon>Bacillati</taxon>
        <taxon>Bacillota</taxon>
        <taxon>Bacilli</taxon>
        <taxon>Bacillales</taxon>
        <taxon>Paenibacillaceae</taxon>
        <taxon>Paenibacillus</taxon>
    </lineage>
</organism>
<dbReference type="InterPro" id="IPR035906">
    <property type="entry name" value="MetI-like_sf"/>
</dbReference>
<keyword evidence="3" id="KW-1003">Cell membrane</keyword>
<protein>
    <submittedName>
        <fullName evidence="9">Carbohydrate ABC transporter membrane protein 1 (CUT1 family)</fullName>
    </submittedName>
</protein>
<dbReference type="EMBL" id="QPJD01000003">
    <property type="protein sequence ID" value="RCW50225.1"/>
    <property type="molecule type" value="Genomic_DNA"/>
</dbReference>
<comment type="caution">
    <text evidence="9">The sequence shown here is derived from an EMBL/GenBank/DDBJ whole genome shotgun (WGS) entry which is preliminary data.</text>
</comment>
<feature type="domain" description="ABC transmembrane type-1" evidence="8">
    <location>
        <begin position="97"/>
        <end position="315"/>
    </location>
</feature>
<feature type="transmembrane region" description="Helical" evidence="7">
    <location>
        <begin position="101"/>
        <end position="122"/>
    </location>
</feature>
<feature type="transmembrane region" description="Helical" evidence="7">
    <location>
        <begin position="134"/>
        <end position="157"/>
    </location>
</feature>
<feature type="transmembrane region" description="Helical" evidence="7">
    <location>
        <begin position="185"/>
        <end position="214"/>
    </location>
</feature>
<dbReference type="InterPro" id="IPR051393">
    <property type="entry name" value="ABC_transporter_permease"/>
</dbReference>
<dbReference type="CDD" id="cd06261">
    <property type="entry name" value="TM_PBP2"/>
    <property type="match status" value="1"/>
</dbReference>
<dbReference type="SUPFAM" id="SSF161098">
    <property type="entry name" value="MetI-like"/>
    <property type="match status" value="1"/>
</dbReference>
<name>A0A368W6S5_9BACL</name>
<comment type="subcellular location">
    <subcellularLocation>
        <location evidence="1 7">Cell membrane</location>
        <topology evidence="1 7">Multi-pass membrane protein</topology>
    </subcellularLocation>
</comment>
<keyword evidence="4 7" id="KW-0812">Transmembrane</keyword>
<dbReference type="PANTHER" id="PTHR30193">
    <property type="entry name" value="ABC TRANSPORTER PERMEASE PROTEIN"/>
    <property type="match status" value="1"/>
</dbReference>
<dbReference type="InterPro" id="IPR000515">
    <property type="entry name" value="MetI-like"/>
</dbReference>
<proteinExistence type="inferred from homology"/>
<evidence type="ECO:0000313" key="9">
    <source>
        <dbReference type="EMBL" id="RCW50225.1"/>
    </source>
</evidence>
<comment type="similarity">
    <text evidence="7">Belongs to the binding-protein-dependent transport system permease family.</text>
</comment>
<feature type="transmembrane region" description="Helical" evidence="7">
    <location>
        <begin position="235"/>
        <end position="257"/>
    </location>
</feature>
<dbReference type="GO" id="GO:0005886">
    <property type="term" value="C:plasma membrane"/>
    <property type="evidence" value="ECO:0007669"/>
    <property type="project" value="UniProtKB-SubCell"/>
</dbReference>
<evidence type="ECO:0000313" key="10">
    <source>
        <dbReference type="Proteomes" id="UP000252415"/>
    </source>
</evidence>
<evidence type="ECO:0000256" key="1">
    <source>
        <dbReference type="ARBA" id="ARBA00004651"/>
    </source>
</evidence>
<dbReference type="PROSITE" id="PS50928">
    <property type="entry name" value="ABC_TM1"/>
    <property type="match status" value="1"/>
</dbReference>
<dbReference type="Pfam" id="PF00528">
    <property type="entry name" value="BPD_transp_1"/>
    <property type="match status" value="1"/>
</dbReference>
<evidence type="ECO:0000256" key="4">
    <source>
        <dbReference type="ARBA" id="ARBA00022692"/>
    </source>
</evidence>
<reference evidence="9 10" key="1">
    <citation type="submission" date="2018-07" db="EMBL/GenBank/DDBJ databases">
        <title>Genomic Encyclopedia of Type Strains, Phase III (KMG-III): the genomes of soil and plant-associated and newly described type strains.</title>
        <authorList>
            <person name="Whitman W."/>
        </authorList>
    </citation>
    <scope>NUCLEOTIDE SEQUENCE [LARGE SCALE GENOMIC DNA]</scope>
    <source>
        <strain evidence="9 10">CECT 7506</strain>
    </source>
</reference>
<evidence type="ECO:0000256" key="2">
    <source>
        <dbReference type="ARBA" id="ARBA00022448"/>
    </source>
</evidence>
<evidence type="ECO:0000256" key="3">
    <source>
        <dbReference type="ARBA" id="ARBA00022475"/>
    </source>
</evidence>
<feature type="transmembrane region" description="Helical" evidence="7">
    <location>
        <begin position="38"/>
        <end position="64"/>
    </location>
</feature>
<keyword evidence="6 7" id="KW-0472">Membrane</keyword>
<evidence type="ECO:0000256" key="6">
    <source>
        <dbReference type="ARBA" id="ARBA00023136"/>
    </source>
</evidence>
<keyword evidence="5 7" id="KW-1133">Transmembrane helix</keyword>
<dbReference type="Proteomes" id="UP000252415">
    <property type="component" value="Unassembled WGS sequence"/>
</dbReference>
<accession>A0A368W6S5</accession>
<keyword evidence="2 7" id="KW-0813">Transport</keyword>
<dbReference type="AlphaFoldDB" id="A0A368W6S5"/>
<gene>
    <name evidence="9" type="ORF">DFP97_103243</name>
</gene>